<sequence>TMMTTISNNEHWNNISVNQSFDIDDLFSSSFNFIHQNEYDNDFISIKNDNKEIVLSFENNQEYSQILPNNNSIQESQLLNLECRVCGASAQGYNFDQITCNSCKAFFRRNALRDMSKLQCRFSGSCIIDIYTRRQCTYCRLKKCFDIKMRKDWIRTDEEKQLRQFIKLSKEQKNINNLANDQQSLINFPIIVRKKKRKIIKSINQELVIKPILTQRFFGFNRNLSNNDQILLNNITNAYQLRTNDIDDFYLNRSISSTSIIKFFNEENIMHESLIYFYKSIPEFKQLDIHDQVLLIKSNLIKIIHLHYILQEKFQENPYISLYMSKWINKEFHYQMSRTRRYFDRFIEHPLILKLALIVFLFNINLSISYNNHQFNDYNNKMNIYKIQEFYIILLWRYLNYLFKEQEAIKSIEIIITKILHFQNLMNTMEENIRQEVDCNTLNQLMQSLFQLT</sequence>
<dbReference type="Proteomes" id="UP000663882">
    <property type="component" value="Unassembled WGS sequence"/>
</dbReference>
<feature type="domain" description="Nuclear receptor" evidence="9">
    <location>
        <begin position="80"/>
        <end position="156"/>
    </location>
</feature>
<evidence type="ECO:0000256" key="1">
    <source>
        <dbReference type="ARBA" id="ARBA00022723"/>
    </source>
</evidence>
<dbReference type="Gene3D" id="1.10.565.10">
    <property type="entry name" value="Retinoid X Receptor"/>
    <property type="match status" value="1"/>
</dbReference>
<dbReference type="PANTHER" id="PTHR24082:SF283">
    <property type="entry name" value="NUCLEAR HORMONE RECEPTOR HR96"/>
    <property type="match status" value="1"/>
</dbReference>
<gene>
    <name evidence="10" type="ORF">RFH988_LOCUS27902</name>
</gene>
<keyword evidence="5" id="KW-0238">DNA-binding</keyword>
<evidence type="ECO:0000256" key="2">
    <source>
        <dbReference type="ARBA" id="ARBA00022771"/>
    </source>
</evidence>
<evidence type="ECO:0000256" key="8">
    <source>
        <dbReference type="ARBA" id="ARBA00023242"/>
    </source>
</evidence>
<dbReference type="PANTHER" id="PTHR24082">
    <property type="entry name" value="NUCLEAR HORMONE RECEPTOR"/>
    <property type="match status" value="1"/>
</dbReference>
<keyword evidence="8" id="KW-0539">Nucleus</keyword>
<dbReference type="OrthoDB" id="6352325at2759"/>
<dbReference type="PRINTS" id="PR00047">
    <property type="entry name" value="STROIDFINGER"/>
</dbReference>
<evidence type="ECO:0000256" key="6">
    <source>
        <dbReference type="ARBA" id="ARBA00023163"/>
    </source>
</evidence>
<organism evidence="10 11">
    <name type="scientific">Rotaria sordida</name>
    <dbReference type="NCBI Taxonomy" id="392033"/>
    <lineage>
        <taxon>Eukaryota</taxon>
        <taxon>Metazoa</taxon>
        <taxon>Spiralia</taxon>
        <taxon>Gnathifera</taxon>
        <taxon>Rotifera</taxon>
        <taxon>Eurotatoria</taxon>
        <taxon>Bdelloidea</taxon>
        <taxon>Philodinida</taxon>
        <taxon>Philodinidae</taxon>
        <taxon>Rotaria</taxon>
    </lineage>
</organism>
<keyword evidence="3" id="KW-0862">Zinc</keyword>
<dbReference type="AlphaFoldDB" id="A0A815B0A0"/>
<evidence type="ECO:0000256" key="7">
    <source>
        <dbReference type="ARBA" id="ARBA00023170"/>
    </source>
</evidence>
<evidence type="ECO:0000256" key="5">
    <source>
        <dbReference type="ARBA" id="ARBA00023125"/>
    </source>
</evidence>
<dbReference type="EMBL" id="CAJNOO010002411">
    <property type="protein sequence ID" value="CAF1265381.1"/>
    <property type="molecule type" value="Genomic_DNA"/>
</dbReference>
<evidence type="ECO:0000313" key="10">
    <source>
        <dbReference type="EMBL" id="CAF1265381.1"/>
    </source>
</evidence>
<comment type="caution">
    <text evidence="10">The sequence shown here is derived from an EMBL/GenBank/DDBJ whole genome shotgun (WGS) entry which is preliminary data.</text>
</comment>
<dbReference type="PROSITE" id="PS00031">
    <property type="entry name" value="NUCLEAR_REC_DBD_1"/>
    <property type="match status" value="1"/>
</dbReference>
<keyword evidence="2" id="KW-0863">Zinc-finger</keyword>
<dbReference type="Gene3D" id="3.30.50.10">
    <property type="entry name" value="Erythroid Transcription Factor GATA-1, subunit A"/>
    <property type="match status" value="1"/>
</dbReference>
<protein>
    <recommendedName>
        <fullName evidence="9">Nuclear receptor domain-containing protein</fullName>
    </recommendedName>
</protein>
<evidence type="ECO:0000256" key="3">
    <source>
        <dbReference type="ARBA" id="ARBA00022833"/>
    </source>
</evidence>
<feature type="non-terminal residue" evidence="10">
    <location>
        <position position="1"/>
    </location>
</feature>
<dbReference type="PROSITE" id="PS51030">
    <property type="entry name" value="NUCLEAR_REC_DBD_2"/>
    <property type="match status" value="1"/>
</dbReference>
<evidence type="ECO:0000313" key="11">
    <source>
        <dbReference type="Proteomes" id="UP000663882"/>
    </source>
</evidence>
<dbReference type="Pfam" id="PF00105">
    <property type="entry name" value="zf-C4"/>
    <property type="match status" value="1"/>
</dbReference>
<dbReference type="GO" id="GO:0000978">
    <property type="term" value="F:RNA polymerase II cis-regulatory region sequence-specific DNA binding"/>
    <property type="evidence" value="ECO:0007669"/>
    <property type="project" value="TreeGrafter"/>
</dbReference>
<keyword evidence="4" id="KW-0805">Transcription regulation</keyword>
<keyword evidence="6" id="KW-0804">Transcription</keyword>
<keyword evidence="7" id="KW-0675">Receptor</keyword>
<dbReference type="GO" id="GO:0000122">
    <property type="term" value="P:negative regulation of transcription by RNA polymerase II"/>
    <property type="evidence" value="ECO:0007669"/>
    <property type="project" value="TreeGrafter"/>
</dbReference>
<reference evidence="10" key="1">
    <citation type="submission" date="2021-02" db="EMBL/GenBank/DDBJ databases">
        <authorList>
            <person name="Nowell W R."/>
        </authorList>
    </citation>
    <scope>NUCLEOTIDE SEQUENCE</scope>
</reference>
<evidence type="ECO:0000259" key="9">
    <source>
        <dbReference type="PROSITE" id="PS51030"/>
    </source>
</evidence>
<dbReference type="InterPro" id="IPR013088">
    <property type="entry name" value="Znf_NHR/GATA"/>
</dbReference>
<dbReference type="SUPFAM" id="SSF57716">
    <property type="entry name" value="Glucocorticoid receptor-like (DNA-binding domain)"/>
    <property type="match status" value="1"/>
</dbReference>
<dbReference type="GO" id="GO:0030154">
    <property type="term" value="P:cell differentiation"/>
    <property type="evidence" value="ECO:0007669"/>
    <property type="project" value="TreeGrafter"/>
</dbReference>
<dbReference type="SUPFAM" id="SSF48508">
    <property type="entry name" value="Nuclear receptor ligand-binding domain"/>
    <property type="match status" value="2"/>
</dbReference>
<dbReference type="InterPro" id="IPR001628">
    <property type="entry name" value="Znf_hrmn_rcpt"/>
</dbReference>
<dbReference type="SMART" id="SM00399">
    <property type="entry name" value="ZnF_C4"/>
    <property type="match status" value="1"/>
</dbReference>
<dbReference type="GO" id="GO:0004879">
    <property type="term" value="F:nuclear receptor activity"/>
    <property type="evidence" value="ECO:0007669"/>
    <property type="project" value="TreeGrafter"/>
</dbReference>
<dbReference type="InterPro" id="IPR050234">
    <property type="entry name" value="Nuclear_hormone_rcpt_NR1"/>
</dbReference>
<dbReference type="GO" id="GO:0008270">
    <property type="term" value="F:zinc ion binding"/>
    <property type="evidence" value="ECO:0007669"/>
    <property type="project" value="UniProtKB-KW"/>
</dbReference>
<name>A0A815B0A0_9BILA</name>
<proteinExistence type="predicted"/>
<dbReference type="InterPro" id="IPR035500">
    <property type="entry name" value="NHR-like_dom_sf"/>
</dbReference>
<dbReference type="GO" id="GO:0045944">
    <property type="term" value="P:positive regulation of transcription by RNA polymerase II"/>
    <property type="evidence" value="ECO:0007669"/>
    <property type="project" value="TreeGrafter"/>
</dbReference>
<keyword evidence="1" id="KW-0479">Metal-binding</keyword>
<evidence type="ECO:0000256" key="4">
    <source>
        <dbReference type="ARBA" id="ARBA00023015"/>
    </source>
</evidence>
<accession>A0A815B0A0</accession>